<evidence type="ECO:0000313" key="7">
    <source>
        <dbReference type="Proteomes" id="UP001055159"/>
    </source>
</evidence>
<dbReference type="Pfam" id="PF03160">
    <property type="entry name" value="Calx-beta"/>
    <property type="match status" value="1"/>
</dbReference>
<reference evidence="6" key="1">
    <citation type="submission" date="2022-08" db="EMBL/GenBank/DDBJ databases">
        <title>Whole genome sequencing of non-tuberculosis mycobacteria type-strains.</title>
        <authorList>
            <person name="Igarashi Y."/>
            <person name="Osugi A."/>
            <person name="Mitarai S."/>
        </authorList>
    </citation>
    <scope>NUCLEOTIDE SEQUENCE</scope>
    <source>
        <strain evidence="6">JCM 16372</strain>
    </source>
</reference>
<evidence type="ECO:0000259" key="5">
    <source>
        <dbReference type="PROSITE" id="PS50093"/>
    </source>
</evidence>
<dbReference type="InterPro" id="IPR003644">
    <property type="entry name" value="Calx_beta"/>
</dbReference>
<dbReference type="Gene3D" id="2.60.40.2030">
    <property type="match status" value="1"/>
</dbReference>
<dbReference type="RefSeq" id="WP_239735468.1">
    <property type="nucleotide sequence ID" value="NZ_CP092427.2"/>
</dbReference>
<proteinExistence type="predicted"/>
<name>A0ABY3UFH7_9MYCO</name>
<dbReference type="SMART" id="SM00089">
    <property type="entry name" value="PKD"/>
    <property type="match status" value="2"/>
</dbReference>
<dbReference type="Gene3D" id="2.120.10.30">
    <property type="entry name" value="TolB, C-terminal domain"/>
    <property type="match status" value="2"/>
</dbReference>
<dbReference type="InterPro" id="IPR011042">
    <property type="entry name" value="6-blade_b-propeller_TolB-like"/>
</dbReference>
<feature type="domain" description="PKD" evidence="5">
    <location>
        <begin position="950"/>
        <end position="1036"/>
    </location>
</feature>
<evidence type="ECO:0000256" key="3">
    <source>
        <dbReference type="ARBA" id="ARBA00022837"/>
    </source>
</evidence>
<organism evidence="6 7">
    <name type="scientific">Mycolicibacterium rufum</name>
    <dbReference type="NCBI Taxonomy" id="318424"/>
    <lineage>
        <taxon>Bacteria</taxon>
        <taxon>Bacillati</taxon>
        <taxon>Actinomycetota</taxon>
        <taxon>Actinomycetes</taxon>
        <taxon>Mycobacteriales</taxon>
        <taxon>Mycobacteriaceae</taxon>
        <taxon>Mycolicibacterium</taxon>
    </lineage>
</organism>
<feature type="compositionally biased region" description="Basic and acidic residues" evidence="4">
    <location>
        <begin position="113"/>
        <end position="132"/>
    </location>
</feature>
<keyword evidence="2" id="KW-0677">Repeat</keyword>
<dbReference type="InterPro" id="IPR011041">
    <property type="entry name" value="Quinoprot_gluc/sorb_DH_b-prop"/>
</dbReference>
<dbReference type="Proteomes" id="UP001055159">
    <property type="component" value="Chromosome"/>
</dbReference>
<dbReference type="InterPro" id="IPR035986">
    <property type="entry name" value="PKD_dom_sf"/>
</dbReference>
<dbReference type="SUPFAM" id="SSF50952">
    <property type="entry name" value="Soluble quinoprotein glucose dehydrogenase"/>
    <property type="match status" value="2"/>
</dbReference>
<keyword evidence="1" id="KW-0732">Signal</keyword>
<feature type="compositionally biased region" description="Low complexity" evidence="4">
    <location>
        <begin position="44"/>
        <end position="59"/>
    </location>
</feature>
<dbReference type="Pfam" id="PF07995">
    <property type="entry name" value="GSDH"/>
    <property type="match status" value="2"/>
</dbReference>
<evidence type="ECO:0000256" key="1">
    <source>
        <dbReference type="ARBA" id="ARBA00022729"/>
    </source>
</evidence>
<dbReference type="Gene3D" id="2.60.40.10">
    <property type="entry name" value="Immunoglobulins"/>
    <property type="match status" value="6"/>
</dbReference>
<gene>
    <name evidence="6" type="ORF">MJO55_24310</name>
</gene>
<dbReference type="PANTHER" id="PTHR19328">
    <property type="entry name" value="HEDGEHOG-INTERACTING PROTEIN"/>
    <property type="match status" value="1"/>
</dbReference>
<dbReference type="PANTHER" id="PTHR19328:SF13">
    <property type="entry name" value="HIPL1 PROTEIN"/>
    <property type="match status" value="1"/>
</dbReference>
<dbReference type="SMART" id="SM00237">
    <property type="entry name" value="Calx_beta"/>
    <property type="match status" value="1"/>
</dbReference>
<accession>A0ABY3UFH7</accession>
<dbReference type="InterPro" id="IPR038081">
    <property type="entry name" value="CalX-like_sf"/>
</dbReference>
<dbReference type="CDD" id="cd00146">
    <property type="entry name" value="PKD"/>
    <property type="match status" value="1"/>
</dbReference>
<evidence type="ECO:0000256" key="2">
    <source>
        <dbReference type="ARBA" id="ARBA00022737"/>
    </source>
</evidence>
<dbReference type="InterPro" id="IPR022409">
    <property type="entry name" value="PKD/Chitinase_dom"/>
</dbReference>
<feature type="compositionally biased region" description="Basic and acidic residues" evidence="4">
    <location>
        <begin position="75"/>
        <end position="84"/>
    </location>
</feature>
<dbReference type="InterPro" id="IPR012938">
    <property type="entry name" value="Glc/Sorbosone_DH"/>
</dbReference>
<dbReference type="InterPro" id="IPR000601">
    <property type="entry name" value="PKD_dom"/>
</dbReference>
<dbReference type="InterPro" id="IPR013783">
    <property type="entry name" value="Ig-like_fold"/>
</dbReference>
<evidence type="ECO:0000256" key="4">
    <source>
        <dbReference type="SAM" id="MobiDB-lite"/>
    </source>
</evidence>
<keyword evidence="7" id="KW-1185">Reference proteome</keyword>
<evidence type="ECO:0000313" key="6">
    <source>
        <dbReference type="EMBL" id="ULP36300.1"/>
    </source>
</evidence>
<dbReference type="SUPFAM" id="SSF49299">
    <property type="entry name" value="PKD domain"/>
    <property type="match status" value="1"/>
</dbReference>
<dbReference type="PROSITE" id="PS50093">
    <property type="entry name" value="PKD"/>
    <property type="match status" value="1"/>
</dbReference>
<dbReference type="SUPFAM" id="SSF141072">
    <property type="entry name" value="CalX-like"/>
    <property type="match status" value="1"/>
</dbReference>
<dbReference type="Pfam" id="PF17957">
    <property type="entry name" value="Big_7"/>
    <property type="match status" value="4"/>
</dbReference>
<dbReference type="Pfam" id="PF18911">
    <property type="entry name" value="PKD_4"/>
    <property type="match status" value="1"/>
</dbReference>
<dbReference type="EMBL" id="CP092427">
    <property type="protein sequence ID" value="ULP36300.1"/>
    <property type="molecule type" value="Genomic_DNA"/>
</dbReference>
<feature type="region of interest" description="Disordered" evidence="4">
    <location>
        <begin position="40"/>
        <end position="154"/>
    </location>
</feature>
<protein>
    <submittedName>
        <fullName evidence="6">PQQ-dependent sugar dehydrogenase</fullName>
    </submittedName>
</protein>
<keyword evidence="3" id="KW-0106">Calcium</keyword>
<sequence length="2510" mass="256202">MSGTARSLRQVTRGVWRVLARSCALTAVLLVAILISNPQAPAWADDPSSPSTTASDQDAPVSTGQAGPPAAQTDTADHEADHDTTSSADPGVTEESAEATEADVPRGRTRHSRIAERDTQRRARREARRESPHTAASTGSPQAPAPEQAVVDRRSISTAQAHVAPVLSTVTPSASASGTSANVSLSHPVTATVTATVPDAPTTTRQSSVPVGIRLLTSVLSRLLSPRPADSGESPLMWGVLAWTRRSVDQRSGSPSAAGGSAVPTLALAAAPATPAFVQVAAATPQTAQASVAVTYTAAQIAGDTNVLAIGWNNATSTITSVTDSAGNAYRLASPTARGSGISQAIYYASGIKGTAAGTNTVTVVFNTATPYVDIRALEYSGLDPVNPFDRTASATGTGTAASSGAVTTTAANELIFAAGMTTGAFSGPGTGFSSRIITTPDADIAQDRVVSATGSYGATAALSGSAPWLLQVATFKAATSTGGDTTAPTVSVTAPSGTVSGTVSITATAADNVGVAGVQFLVDNAVVGVEDTASPYAVALDTTALVNGTHTLTARARDTSGNTTVSAPVTITVNNAAAPGTFRNEILATGLNLPTAMTFLPDGRMLVAELGGTVKVLSAPYTQADPTPFLQITNIGTAGDATVEQQGIYDIALDPNYATNHYFYVSYTANTPNRDRLSRFTANATSTGTVAGSELVIYQDTQDANAEHHGGAITFGNDGKIYFTTGDAFQGAPSQSLASPRGKVLRFNTDGTIPTDNPFYDGSGPNYDAVWALGLRNPYRAYYDAPTGRLLIGDVGGNDPSTAVEELNVGVRGANYGWPNVEGNSTNPAYTSPIYSYPHLGRDAAITGGFVYHGTQFPSSYQGSYFFADYAQNTIKRLTFDANGNVNGVFNVDPADGTPDGSTGDVVYLTQGPDGALYYIDIGVSDTTGTVGVSKIRRISYTGSTNLPPVAKASATPTSGATPLTVAFSSAGSSDPEGQTLSYAWDFGDQTTSTAANPTHTYTTPGNYQARLTVSDGVNSTISSPLNVVAGNAPTVSIQSPTDGVTFKAGDVITFSGSATDVEDGTLPASAYTWTFDFLHDTHVHPGTPIVGVTSGTFTVPTSGHDWEDNTRYRVSLTVTDSSGLQTTKSVYVYPQKVNLTFNTAPNGAAIYVDGVAHTTPFVLNDLIGFTHTISAPDQTIGGNTYTFSSWSDGAAQSHTLVVPATAQTYSANFTLANPVTPPGFVQVSAATPQTSQSSVTVKYTGAQTAGNTNVLAIGWNNATSSVTSVVDSAGNTYQLAVPPARGNGISQAIYYAANIKGSTAGSNTVTVTFNTATPYVDLRALEYSGLDRVNPFDVGASAAGTGTTASSGAVTTTSANALVFAAGMTTGAFLGAGTGFSSRIITTPDADLAQDRLVSTAGTYSATAPLGASSAWLMQVAAFRAAAVTDTTAPSVSVTAPNTTLSGTVALSATASDNVGVAGVQFLVDNVAVGAQDTTSPYGVSWDTTTVTNGTHTLTARATDSSGNTALSAPITVTVNNGATDTIAPTVAVTAPSGTVSGTLTLSATASDNVAVAGVQFLVDNTAVGAQDTTSPYSVSWNSATVANGTHTVTARATDTSGNTTLSAPVTITVNNSVSAPPGFVQVSAATPQTDQASVTVKYSSTQAAGDTNVVAIGWNNATSTITSVTDSAGNTYRVAVPTARGAGLSQAIYYASNIKAAAAGSNTVTVVFNTATPYVDVRALEYSGLDPVNPFGAGVSGSGTGTSASAGSVTTTTANELLFTAGMTTGGFSGAGTGFTSRIITAPDLDIAQDRLAGTAGSYGATATLSGSAAWLLQTATFKAATTSGGDTIAPTVAVTAPSGTVSGTLTLSATASDNVAVAGVQFLVDNTAVGAQDTTSPYSVSWNSATVANGTHTVTARAIDTSGNTTLSAPVTITVNNAAVATTTSIFFESSPSVGEAKGSVMVPIGRSGDLTRVSTIEYGITPDTATSGVDYIGGSGTITMAAGVSRVFVPVQILNDGLSEPTETFVVSIINVDSGSTLLFPRTARINILDDENPVTDPVSPPLTSNYTVTEQSVITGLNQPLAFQFAPQNPSLVYVAEKGGVIKVFNVSTGVQQSTFVDIRPKVNNAQDRGLLDIALDPQFGQPVAQGQPEHNYVYAFYVVDPPGTAANPSGTNAGPDGGGNRFAYVVRFTADAATNFTTAVPGSEVVLLGGAGVSLNDISGGGAVDSTSDTSLPESGFNASTGKYVDNYLKVDSRSHAGGSLAFGPDGALYVGIGDGTSFDVVDPRTRSVQNIDSLSGKILRIDPTTGSGLPDNPFVKPGDDLNANHSKVYQLGLRNPFSIAFAGDGRLFISNTGWYSWEEIESGYAGANFGWPYYEGGDNGAVLPAPGYRDLPSDPARGLPSAADFYAAVASGAKVMTPAFRAFAHDPNQPGFQLGAIVGVDAVYSGSRYPTEFTNDIFFSDVNDGEVYVVDSNNSSEVKYLYTSTKVPVAFSQGPDGYIYVANLNGSITRLQIVPKQV</sequence>